<evidence type="ECO:0000313" key="3">
    <source>
        <dbReference type="Proteomes" id="UP001152795"/>
    </source>
</evidence>
<protein>
    <submittedName>
        <fullName evidence="2">Uncharacterized protein</fullName>
    </submittedName>
</protein>
<dbReference type="EMBL" id="CACRXK020009198">
    <property type="protein sequence ID" value="CAB4016641.1"/>
    <property type="molecule type" value="Genomic_DNA"/>
</dbReference>
<evidence type="ECO:0000256" key="1">
    <source>
        <dbReference type="SAM" id="MobiDB-lite"/>
    </source>
</evidence>
<name>A0A6S7JJ13_PARCT</name>
<feature type="compositionally biased region" description="Basic and acidic residues" evidence="1">
    <location>
        <begin position="481"/>
        <end position="496"/>
    </location>
</feature>
<sequence length="496" mass="56470">MAKKLTSDEEFKNMAKHNVLKQLQALGEDKGEENLDTMKERLRIMEQTCHFCKHSYLVFMVSCLYDEAAFYSDMEYEEITGDKISVQALVEAPEIYILARSSSDHEQLSYIETRRECLDEISNKLHTNSGLPINDVIFHGDSPSRQYECGQQKGGHYYCSVCGSKAGRVYEDLHSINCGQYEVLGFEPLHDIGKHIENIFIELPEHLPRTEAAKLKAVLEICIGEKETKKTFNYRCALVLTANQVRGKVNSEAQLLLDTLVEIQQIAYYDFTISLGTTQCYVEELLNRIISGRSSNVEEQEQVFNTINNITRTTSSYHASHITGNVFIRLEAEKKMKAYQTPETDKQEAHLTKLASTLPCFGNTTILQEMMVTSSSVWQAHSERISDFLLAGKDVWWEQCENGDITFNDGKGSSKSHTEGPLVHHFRLSNFKSEETYLKQCWNMCLKEKRLIPAVKLRIEDKNGNLVLESLDDEQDSADGEADKGDSDGTFQRKEI</sequence>
<evidence type="ECO:0000313" key="2">
    <source>
        <dbReference type="EMBL" id="CAB4016641.1"/>
    </source>
</evidence>
<feature type="compositionally biased region" description="Acidic residues" evidence="1">
    <location>
        <begin position="470"/>
        <end position="480"/>
    </location>
</feature>
<comment type="caution">
    <text evidence="2">The sequence shown here is derived from an EMBL/GenBank/DDBJ whole genome shotgun (WGS) entry which is preliminary data.</text>
</comment>
<accession>A0A6S7JJ13</accession>
<dbReference type="OrthoDB" id="5986221at2759"/>
<reference evidence="2" key="1">
    <citation type="submission" date="2020-04" db="EMBL/GenBank/DDBJ databases">
        <authorList>
            <person name="Alioto T."/>
            <person name="Alioto T."/>
            <person name="Gomez Garrido J."/>
        </authorList>
    </citation>
    <scope>NUCLEOTIDE SEQUENCE</scope>
    <source>
        <strain evidence="2">A484AB</strain>
    </source>
</reference>
<dbReference type="AlphaFoldDB" id="A0A6S7JJ13"/>
<proteinExistence type="predicted"/>
<organism evidence="2 3">
    <name type="scientific">Paramuricea clavata</name>
    <name type="common">Red gorgonian</name>
    <name type="synonym">Violescent sea-whip</name>
    <dbReference type="NCBI Taxonomy" id="317549"/>
    <lineage>
        <taxon>Eukaryota</taxon>
        <taxon>Metazoa</taxon>
        <taxon>Cnidaria</taxon>
        <taxon>Anthozoa</taxon>
        <taxon>Octocorallia</taxon>
        <taxon>Malacalcyonacea</taxon>
        <taxon>Plexauridae</taxon>
        <taxon>Paramuricea</taxon>
    </lineage>
</organism>
<gene>
    <name evidence="2" type="ORF">PACLA_8A071674</name>
</gene>
<feature type="region of interest" description="Disordered" evidence="1">
    <location>
        <begin position="470"/>
        <end position="496"/>
    </location>
</feature>
<dbReference type="Proteomes" id="UP001152795">
    <property type="component" value="Unassembled WGS sequence"/>
</dbReference>
<keyword evidence="3" id="KW-1185">Reference proteome</keyword>